<dbReference type="RefSeq" id="WP_409932235.1">
    <property type="nucleotide sequence ID" value="NZ_CAKMTQ010000074.1"/>
</dbReference>
<dbReference type="Pfam" id="PF20906">
    <property type="entry name" value="S-Me-THD_C"/>
    <property type="match status" value="1"/>
</dbReference>
<feature type="domain" description="S-Me-THD-like C-terminal" evidence="2">
    <location>
        <begin position="166"/>
        <end position="364"/>
    </location>
</feature>
<evidence type="ECO:0008006" key="5">
    <source>
        <dbReference type="Google" id="ProtNLM"/>
    </source>
</evidence>
<sequence length="374" mass="39993">MIINEQMIDDIALGATVLGTGGGGDPYSGALMAKVAIVNAKKPVELIALENIPDEWMTVPSSMIGAPTVSIEKINSRDQMLVAFEAMEQALGEQIQATFPIEVGGFNSLIPILVAAQKGIPVIDCDAMGRAFPESQMVTFYLDGLPSAPNTLADEKGNVVTLYPIDGVWSEKFARPITEQMGGSAAMCDYPMRGETLKRSALSATLTQARKIGEAIRHANEIGESGLEAVLNIVGGHKIISGKIVDIERNTSGGFVTGGVTIEKLHRNDTGSVDSVYVHFQNELLVAHKGSNASELSNGSLLACTPDLISILDHETGHPITTEQLRYGQRIDLIAYPCNAKWRTEKGIEVAGPGYFGYDVEYKTIEALKSAVEG</sequence>
<evidence type="ECO:0000313" key="4">
    <source>
        <dbReference type="Proteomes" id="UP001295420"/>
    </source>
</evidence>
<evidence type="ECO:0000259" key="2">
    <source>
        <dbReference type="Pfam" id="PF20906"/>
    </source>
</evidence>
<organism evidence="3 4">
    <name type="scientific">Vibrio owensii</name>
    <dbReference type="NCBI Taxonomy" id="696485"/>
    <lineage>
        <taxon>Bacteria</taxon>
        <taxon>Pseudomonadati</taxon>
        <taxon>Pseudomonadota</taxon>
        <taxon>Gammaproteobacteria</taxon>
        <taxon>Vibrionales</taxon>
        <taxon>Vibrionaceae</taxon>
        <taxon>Vibrio</taxon>
    </lineage>
</organism>
<name>A0AAU9QEP5_9VIBR</name>
<dbReference type="AlphaFoldDB" id="A0AAU9QEP5"/>
<proteinExistence type="predicted"/>
<dbReference type="Gene3D" id="2.40.390.10">
    <property type="entry name" value="CV3147-like"/>
    <property type="match status" value="1"/>
</dbReference>
<dbReference type="InterPro" id="IPR010318">
    <property type="entry name" value="S-Me-THD_N"/>
</dbReference>
<dbReference type="Pfam" id="PF06032">
    <property type="entry name" value="S-Me-THD_N"/>
    <property type="match status" value="1"/>
</dbReference>
<dbReference type="InterPro" id="IPR024071">
    <property type="entry name" value="S-Me-THD_C_sf"/>
</dbReference>
<dbReference type="Proteomes" id="UP001295420">
    <property type="component" value="Unassembled WGS sequence"/>
</dbReference>
<dbReference type="Gene3D" id="3.40.1610.10">
    <property type="entry name" value="CV3147-like domain"/>
    <property type="match status" value="1"/>
</dbReference>
<comment type="caution">
    <text evidence="3">The sequence shown here is derived from an EMBL/GenBank/DDBJ whole genome shotgun (WGS) entry which is preliminary data.</text>
</comment>
<evidence type="ECO:0000313" key="3">
    <source>
        <dbReference type="EMBL" id="CAH1542593.1"/>
    </source>
</evidence>
<reference evidence="3" key="1">
    <citation type="submission" date="2022-01" db="EMBL/GenBank/DDBJ databases">
        <authorList>
            <person name="Lagorce A."/>
        </authorList>
    </citation>
    <scope>NUCLEOTIDE SEQUENCE</scope>
    <source>
        <strain evidence="3">Th15_F1_D04</strain>
    </source>
</reference>
<dbReference type="EMBL" id="CAKMTQ010000074">
    <property type="protein sequence ID" value="CAH1542593.1"/>
    <property type="molecule type" value="Genomic_DNA"/>
</dbReference>
<dbReference type="SUPFAM" id="SSF160991">
    <property type="entry name" value="CV3147-like"/>
    <property type="match status" value="1"/>
</dbReference>
<dbReference type="InterPro" id="IPR048350">
    <property type="entry name" value="S-Me-THD-like_C"/>
</dbReference>
<protein>
    <recommendedName>
        <fullName evidence="5">DUF917 domain-containing protein</fullName>
    </recommendedName>
</protein>
<feature type="domain" description="S-Me-THD N-terminal" evidence="1">
    <location>
        <begin position="7"/>
        <end position="162"/>
    </location>
</feature>
<accession>A0AAU9QEP5</accession>
<gene>
    <name evidence="3" type="ORF">THF1D04_80122</name>
</gene>
<dbReference type="InterPro" id="IPR027479">
    <property type="entry name" value="S-Me-THD_N_sf"/>
</dbReference>
<evidence type="ECO:0000259" key="1">
    <source>
        <dbReference type="Pfam" id="PF06032"/>
    </source>
</evidence>